<dbReference type="SUPFAM" id="SSF53756">
    <property type="entry name" value="UDP-Glycosyltransferase/glycogen phosphorylase"/>
    <property type="match status" value="1"/>
</dbReference>
<comment type="caution">
    <text evidence="3">The sequence shown here is derived from an EMBL/GenBank/DDBJ whole genome shotgun (WGS) entry which is preliminary data.</text>
</comment>
<accession>A0AA41R7M7</accession>
<name>A0AA41R7M7_9BACT</name>
<reference evidence="3" key="1">
    <citation type="submission" date="2022-04" db="EMBL/GenBank/DDBJ databases">
        <title>Desulfatitalea alkaliphila sp. nov., a novel anaerobic sulfate-reducing bacterium isolated from terrestrial mud volcano, Taman Peninsula, Russia.</title>
        <authorList>
            <person name="Khomyakova M.A."/>
            <person name="Merkel A.Y."/>
            <person name="Slobodkin A.I."/>
        </authorList>
    </citation>
    <scope>NUCLEOTIDE SEQUENCE</scope>
    <source>
        <strain evidence="3">M08but</strain>
    </source>
</reference>
<organism evidence="3 4">
    <name type="scientific">Desulfatitalea alkaliphila</name>
    <dbReference type="NCBI Taxonomy" id="2929485"/>
    <lineage>
        <taxon>Bacteria</taxon>
        <taxon>Pseudomonadati</taxon>
        <taxon>Thermodesulfobacteriota</taxon>
        <taxon>Desulfobacteria</taxon>
        <taxon>Desulfobacterales</taxon>
        <taxon>Desulfosarcinaceae</taxon>
        <taxon>Desulfatitalea</taxon>
    </lineage>
</organism>
<keyword evidence="1" id="KW-0328">Glycosyltransferase</keyword>
<evidence type="ECO:0000256" key="1">
    <source>
        <dbReference type="ARBA" id="ARBA00022676"/>
    </source>
</evidence>
<evidence type="ECO:0000256" key="2">
    <source>
        <dbReference type="ARBA" id="ARBA00022679"/>
    </source>
</evidence>
<dbReference type="AlphaFoldDB" id="A0AA41R7M7"/>
<sequence length="353" mass="40329">MKLLALPKYPRIGPSSRLRLFQFLPYLQSAGISVQVQPLVGSDYIRKLFSAGQRPLFDLFFGYWNRLRLLNKIDDTDLIWIEKELFPWIPGVDVKLLNKINRPFVVDYDDAVFHLYDQHHRRFIRKILGKKIGWIMHSAKLVTVGNTYLADYAERAGADCIQIIPTVVDTMRYGFRSKPDRDFCIGWIGSPITQRYLENIRGALEIVVREDRLRLVLVGASNSALRGISSEIVQWSEETEVESIQKFDVGIMPLPDNSFERGKCGYKLIQCMACGVPVVASPVGINQTIVQHGVHGYHARTQDEWVSCLRLLAANRELREKMGRKAREKVMREFALSRVGPLLAEILTAAAKR</sequence>
<dbReference type="CDD" id="cd03801">
    <property type="entry name" value="GT4_PimA-like"/>
    <property type="match status" value="1"/>
</dbReference>
<evidence type="ECO:0000313" key="3">
    <source>
        <dbReference type="EMBL" id="MCJ8502481.1"/>
    </source>
</evidence>
<dbReference type="EMBL" id="JALJRB010000027">
    <property type="protein sequence ID" value="MCJ8502481.1"/>
    <property type="molecule type" value="Genomic_DNA"/>
</dbReference>
<keyword evidence="4" id="KW-1185">Reference proteome</keyword>
<dbReference type="GO" id="GO:0016757">
    <property type="term" value="F:glycosyltransferase activity"/>
    <property type="evidence" value="ECO:0007669"/>
    <property type="project" value="UniProtKB-KW"/>
</dbReference>
<dbReference type="Gene3D" id="3.40.50.2000">
    <property type="entry name" value="Glycogen Phosphorylase B"/>
    <property type="match status" value="2"/>
</dbReference>
<evidence type="ECO:0000313" key="4">
    <source>
        <dbReference type="Proteomes" id="UP001165427"/>
    </source>
</evidence>
<gene>
    <name evidence="3" type="ORF">MRX98_18025</name>
</gene>
<dbReference type="Proteomes" id="UP001165427">
    <property type="component" value="Unassembled WGS sequence"/>
</dbReference>
<dbReference type="RefSeq" id="WP_246913308.1">
    <property type="nucleotide sequence ID" value="NZ_JALJRB010000027.1"/>
</dbReference>
<dbReference type="Pfam" id="PF13692">
    <property type="entry name" value="Glyco_trans_1_4"/>
    <property type="match status" value="1"/>
</dbReference>
<dbReference type="PANTHER" id="PTHR12526">
    <property type="entry name" value="GLYCOSYLTRANSFERASE"/>
    <property type="match status" value="1"/>
</dbReference>
<protein>
    <submittedName>
        <fullName evidence="3">Glycosyltransferase family 4 protein</fullName>
    </submittedName>
</protein>
<keyword evidence="2" id="KW-0808">Transferase</keyword>
<dbReference type="PANTHER" id="PTHR12526:SF510">
    <property type="entry name" value="D-INOSITOL 3-PHOSPHATE GLYCOSYLTRANSFERASE"/>
    <property type="match status" value="1"/>
</dbReference>
<proteinExistence type="predicted"/>